<comment type="caution">
    <text evidence="1">The sequence shown here is derived from an EMBL/GenBank/DDBJ whole genome shotgun (WGS) entry which is preliminary data.</text>
</comment>
<sequence length="113" mass="12730">MSSRSHIDHAVVKNQKVFPVFARKLSNPEQKNYVDACKRLGTWLGDAKAYYSAARPKVRACSCMVQRARCMHASSAYLCRGLRSFATLYPSDSPLLTPAPCRLWNSSGLRRLH</sequence>
<name>A0ACB8RRP7_9AGAM</name>
<dbReference type="EMBL" id="MU275922">
    <property type="protein sequence ID" value="KAI0046562.1"/>
    <property type="molecule type" value="Genomic_DNA"/>
</dbReference>
<accession>A0ACB8RRP7</accession>
<gene>
    <name evidence="1" type="ORF">FA95DRAFT_1355177</name>
</gene>
<evidence type="ECO:0000313" key="2">
    <source>
        <dbReference type="Proteomes" id="UP000814033"/>
    </source>
</evidence>
<dbReference type="Proteomes" id="UP000814033">
    <property type="component" value="Unassembled WGS sequence"/>
</dbReference>
<reference evidence="1" key="2">
    <citation type="journal article" date="2022" name="New Phytol.">
        <title>Evolutionary transition to the ectomycorrhizal habit in the genomes of a hyperdiverse lineage of mushroom-forming fungi.</title>
        <authorList>
            <person name="Looney B."/>
            <person name="Miyauchi S."/>
            <person name="Morin E."/>
            <person name="Drula E."/>
            <person name="Courty P.E."/>
            <person name="Kohler A."/>
            <person name="Kuo A."/>
            <person name="LaButti K."/>
            <person name="Pangilinan J."/>
            <person name="Lipzen A."/>
            <person name="Riley R."/>
            <person name="Andreopoulos W."/>
            <person name="He G."/>
            <person name="Johnson J."/>
            <person name="Nolan M."/>
            <person name="Tritt A."/>
            <person name="Barry K.W."/>
            <person name="Grigoriev I.V."/>
            <person name="Nagy L.G."/>
            <person name="Hibbett D."/>
            <person name="Henrissat B."/>
            <person name="Matheny P.B."/>
            <person name="Labbe J."/>
            <person name="Martin F.M."/>
        </authorList>
    </citation>
    <scope>NUCLEOTIDE SEQUENCE</scope>
    <source>
        <strain evidence="1">FP105234-sp</strain>
    </source>
</reference>
<proteinExistence type="predicted"/>
<reference evidence="1" key="1">
    <citation type="submission" date="2021-02" db="EMBL/GenBank/DDBJ databases">
        <authorList>
            <consortium name="DOE Joint Genome Institute"/>
            <person name="Ahrendt S."/>
            <person name="Looney B.P."/>
            <person name="Miyauchi S."/>
            <person name="Morin E."/>
            <person name="Drula E."/>
            <person name="Courty P.E."/>
            <person name="Chicoki N."/>
            <person name="Fauchery L."/>
            <person name="Kohler A."/>
            <person name="Kuo A."/>
            <person name="Labutti K."/>
            <person name="Pangilinan J."/>
            <person name="Lipzen A."/>
            <person name="Riley R."/>
            <person name="Andreopoulos W."/>
            <person name="He G."/>
            <person name="Johnson J."/>
            <person name="Barry K.W."/>
            <person name="Grigoriev I.V."/>
            <person name="Nagy L."/>
            <person name="Hibbett D."/>
            <person name="Henrissat B."/>
            <person name="Matheny P.B."/>
            <person name="Labbe J."/>
            <person name="Martin F."/>
        </authorList>
    </citation>
    <scope>NUCLEOTIDE SEQUENCE</scope>
    <source>
        <strain evidence="1">FP105234-sp</strain>
    </source>
</reference>
<evidence type="ECO:0000313" key="1">
    <source>
        <dbReference type="EMBL" id="KAI0046562.1"/>
    </source>
</evidence>
<protein>
    <submittedName>
        <fullName evidence="1">Uncharacterized protein</fullName>
    </submittedName>
</protein>
<organism evidence="1 2">
    <name type="scientific">Auriscalpium vulgare</name>
    <dbReference type="NCBI Taxonomy" id="40419"/>
    <lineage>
        <taxon>Eukaryota</taxon>
        <taxon>Fungi</taxon>
        <taxon>Dikarya</taxon>
        <taxon>Basidiomycota</taxon>
        <taxon>Agaricomycotina</taxon>
        <taxon>Agaricomycetes</taxon>
        <taxon>Russulales</taxon>
        <taxon>Auriscalpiaceae</taxon>
        <taxon>Auriscalpium</taxon>
    </lineage>
</organism>
<keyword evidence="2" id="KW-1185">Reference proteome</keyword>